<feature type="transmembrane region" description="Helical" evidence="2">
    <location>
        <begin position="35"/>
        <end position="58"/>
    </location>
</feature>
<reference evidence="3 4" key="1">
    <citation type="journal article" date="2016" name="Nat. Commun.">
        <title>Thousands of microbial genomes shed light on interconnected biogeochemical processes in an aquifer system.</title>
        <authorList>
            <person name="Anantharaman K."/>
            <person name="Brown C.T."/>
            <person name="Hug L.A."/>
            <person name="Sharon I."/>
            <person name="Castelle C.J."/>
            <person name="Probst A.J."/>
            <person name="Thomas B.C."/>
            <person name="Singh A."/>
            <person name="Wilkins M.J."/>
            <person name="Karaoz U."/>
            <person name="Brodie E.L."/>
            <person name="Williams K.H."/>
            <person name="Hubbard S.S."/>
            <person name="Banfield J.F."/>
        </authorList>
    </citation>
    <scope>NUCLEOTIDE SEQUENCE [LARGE SCALE GENOMIC DNA]</scope>
</reference>
<protein>
    <submittedName>
        <fullName evidence="3">Uncharacterized protein</fullName>
    </submittedName>
</protein>
<keyword evidence="2" id="KW-0472">Membrane</keyword>
<keyword evidence="2" id="KW-1133">Transmembrane helix</keyword>
<name>A0A1F8CLR5_9BACT</name>
<dbReference type="Proteomes" id="UP000179241">
    <property type="component" value="Unassembled WGS sequence"/>
</dbReference>
<keyword evidence="1" id="KW-0175">Coiled coil</keyword>
<evidence type="ECO:0000313" key="3">
    <source>
        <dbReference type="EMBL" id="OGM77191.1"/>
    </source>
</evidence>
<organism evidence="3 4">
    <name type="scientific">Candidatus Woesebacteria bacterium RIFOXYA1_FULL_43_9</name>
    <dbReference type="NCBI Taxonomy" id="1802534"/>
    <lineage>
        <taxon>Bacteria</taxon>
        <taxon>Candidatus Woeseibacteriota</taxon>
    </lineage>
</organism>
<sequence length="110" mass="12115">MLVITVVLGIVFAVFATQNTGSISINLGNYSLPNIPVYLVVLVPLLVGLFISSLVHILKTLADSLIISEHKDEIGVLKRELTEITKEAHKLELENTRLKTKTGEFDEDSI</sequence>
<evidence type="ECO:0000313" key="4">
    <source>
        <dbReference type="Proteomes" id="UP000179241"/>
    </source>
</evidence>
<dbReference type="GO" id="GO:0005886">
    <property type="term" value="C:plasma membrane"/>
    <property type="evidence" value="ECO:0007669"/>
    <property type="project" value="InterPro"/>
</dbReference>
<feature type="coiled-coil region" evidence="1">
    <location>
        <begin position="67"/>
        <end position="101"/>
    </location>
</feature>
<dbReference type="EMBL" id="MGHU01000030">
    <property type="protein sequence ID" value="OGM77191.1"/>
    <property type="molecule type" value="Genomic_DNA"/>
</dbReference>
<accession>A0A1F8CLR5</accession>
<proteinExistence type="predicted"/>
<evidence type="ECO:0000256" key="2">
    <source>
        <dbReference type="SAM" id="Phobius"/>
    </source>
</evidence>
<comment type="caution">
    <text evidence="3">The sequence shown here is derived from an EMBL/GenBank/DDBJ whole genome shotgun (WGS) entry which is preliminary data.</text>
</comment>
<gene>
    <name evidence="3" type="ORF">A2188_01480</name>
</gene>
<evidence type="ECO:0000256" key="1">
    <source>
        <dbReference type="SAM" id="Coils"/>
    </source>
</evidence>
<dbReference type="AlphaFoldDB" id="A0A1F8CLR5"/>
<keyword evidence="2" id="KW-0812">Transmembrane</keyword>